<protein>
    <submittedName>
        <fullName evidence="1">All-trans-phytoene synthase</fullName>
    </submittedName>
</protein>
<name>A0A517R3G0_9PLAN</name>
<proteinExistence type="predicted"/>
<dbReference type="AlphaFoldDB" id="A0A517R3G0"/>
<reference evidence="1 2" key="1">
    <citation type="submission" date="2019-02" db="EMBL/GenBank/DDBJ databases">
        <title>Deep-cultivation of Planctomycetes and their phenomic and genomic characterization uncovers novel biology.</title>
        <authorList>
            <person name="Wiegand S."/>
            <person name="Jogler M."/>
            <person name="Boedeker C."/>
            <person name="Pinto D."/>
            <person name="Vollmers J."/>
            <person name="Rivas-Marin E."/>
            <person name="Kohn T."/>
            <person name="Peeters S.H."/>
            <person name="Heuer A."/>
            <person name="Rast P."/>
            <person name="Oberbeckmann S."/>
            <person name="Bunk B."/>
            <person name="Jeske O."/>
            <person name="Meyerdierks A."/>
            <person name="Storesund J.E."/>
            <person name="Kallscheuer N."/>
            <person name="Luecker S."/>
            <person name="Lage O.M."/>
            <person name="Pohl T."/>
            <person name="Merkel B.J."/>
            <person name="Hornburger P."/>
            <person name="Mueller R.-W."/>
            <person name="Bruemmer F."/>
            <person name="Labrenz M."/>
            <person name="Spormann A.M."/>
            <person name="Op den Camp H."/>
            <person name="Overmann J."/>
            <person name="Amann R."/>
            <person name="Jetten M.S.M."/>
            <person name="Mascher T."/>
            <person name="Medema M.H."/>
            <person name="Devos D.P."/>
            <person name="Kaster A.-K."/>
            <person name="Ovreas L."/>
            <person name="Rohde M."/>
            <person name="Galperin M.Y."/>
            <person name="Jogler C."/>
        </authorList>
    </citation>
    <scope>NUCLEOTIDE SEQUENCE [LARGE SCALE GENOMIC DNA]</scope>
    <source>
        <strain evidence="1 2">Pan189</strain>
    </source>
</reference>
<dbReference type="InterPro" id="IPR017827">
    <property type="entry name" value="HSQ_synthase_HpnC"/>
</dbReference>
<organism evidence="1 2">
    <name type="scientific">Stratiformator vulcanicus</name>
    <dbReference type="NCBI Taxonomy" id="2527980"/>
    <lineage>
        <taxon>Bacteria</taxon>
        <taxon>Pseudomonadati</taxon>
        <taxon>Planctomycetota</taxon>
        <taxon>Planctomycetia</taxon>
        <taxon>Planctomycetales</taxon>
        <taxon>Planctomycetaceae</taxon>
        <taxon>Stratiformator</taxon>
    </lineage>
</organism>
<dbReference type="Gene3D" id="1.10.600.10">
    <property type="entry name" value="Farnesyl Diphosphate Synthase"/>
    <property type="match status" value="1"/>
</dbReference>
<dbReference type="PANTHER" id="PTHR31480">
    <property type="entry name" value="BIFUNCTIONAL LYCOPENE CYCLASE/PHYTOENE SYNTHASE"/>
    <property type="match status" value="1"/>
</dbReference>
<dbReference type="OrthoDB" id="9787280at2"/>
<dbReference type="SFLD" id="SFLDS00005">
    <property type="entry name" value="Isoprenoid_Synthase_Type_I"/>
    <property type="match status" value="1"/>
</dbReference>
<dbReference type="InterPro" id="IPR008949">
    <property type="entry name" value="Isoprenoid_synthase_dom_sf"/>
</dbReference>
<evidence type="ECO:0000313" key="2">
    <source>
        <dbReference type="Proteomes" id="UP000317318"/>
    </source>
</evidence>
<accession>A0A517R3G0</accession>
<dbReference type="KEGG" id="svp:Pan189_28290"/>
<dbReference type="SUPFAM" id="SSF48576">
    <property type="entry name" value="Terpenoid synthases"/>
    <property type="match status" value="1"/>
</dbReference>
<gene>
    <name evidence="1" type="primary">crtB_1</name>
    <name evidence="1" type="ORF">Pan189_28290</name>
</gene>
<dbReference type="InterPro" id="IPR033904">
    <property type="entry name" value="Trans_IPPS_HH"/>
</dbReference>
<dbReference type="GO" id="GO:0016114">
    <property type="term" value="P:terpenoid biosynthetic process"/>
    <property type="evidence" value="ECO:0007669"/>
    <property type="project" value="UniProtKB-ARBA"/>
</dbReference>
<keyword evidence="2" id="KW-1185">Reference proteome</keyword>
<dbReference type="InterPro" id="IPR002060">
    <property type="entry name" value="Squ/phyt_synthse"/>
</dbReference>
<dbReference type="GO" id="GO:0051996">
    <property type="term" value="F:squalene synthase [NAD(P)H] activity"/>
    <property type="evidence" value="ECO:0007669"/>
    <property type="project" value="InterPro"/>
</dbReference>
<dbReference type="GO" id="GO:0004311">
    <property type="term" value="F:geranylgeranyl diphosphate synthase activity"/>
    <property type="evidence" value="ECO:0007669"/>
    <property type="project" value="InterPro"/>
</dbReference>
<sequence length="328" mass="38276">MFPESNTVEFVTTSPTLVANSTFTPHLAAWGPESDQVKPSREEAEAYTRTLARSHYENFPMASLLLPKKLRQHFFNVYAYCRWADDLGDEVEGTEESLRLLDWWEGELDAMYDSETRHPVFVALQRTVQEFGIPREPFAELISAFRQDQTTATYQTFDELHDYCRRSADPVGRLVLYLIDSYDEANAELSDSICTGLQLVNFWQDVARDADIGRCYLPAEDRRRFGYSDEDFAERRTNEPFIELMRFEVDRAHRFLVAGLPLVDRLRGRFRVDIELFARGGLAMCDRIEAIDYRVWDVRPKISKWEAARLAMSVISRRVLWSRRRPSK</sequence>
<evidence type="ECO:0000313" key="1">
    <source>
        <dbReference type="EMBL" id="QDT38435.1"/>
    </source>
</evidence>
<dbReference type="Proteomes" id="UP000317318">
    <property type="component" value="Chromosome"/>
</dbReference>
<dbReference type="CDD" id="cd00683">
    <property type="entry name" value="Trans_IPPS_HH"/>
    <property type="match status" value="1"/>
</dbReference>
<dbReference type="Pfam" id="PF00494">
    <property type="entry name" value="SQS_PSY"/>
    <property type="match status" value="1"/>
</dbReference>
<dbReference type="InterPro" id="IPR044843">
    <property type="entry name" value="Trans_IPPS_bact-type"/>
</dbReference>
<dbReference type="SFLD" id="SFLDG01018">
    <property type="entry name" value="Squalene/Phytoene_Synthase_Lik"/>
    <property type="match status" value="1"/>
</dbReference>
<dbReference type="NCBIfam" id="TIGR03464">
    <property type="entry name" value="HpnC"/>
    <property type="match status" value="1"/>
</dbReference>
<dbReference type="SFLD" id="SFLDG01212">
    <property type="entry name" value="Phytoene_synthase_like"/>
    <property type="match status" value="1"/>
</dbReference>
<dbReference type="EMBL" id="CP036268">
    <property type="protein sequence ID" value="QDT38435.1"/>
    <property type="molecule type" value="Genomic_DNA"/>
</dbReference>
<dbReference type="RefSeq" id="WP_145364542.1">
    <property type="nucleotide sequence ID" value="NZ_CP036268.1"/>
</dbReference>